<name>A0AAW8JDY4_9GAMM</name>
<organism evidence="1 2">
    <name type="scientific">Acinetobacter rudis</name>
    <dbReference type="NCBI Taxonomy" id="632955"/>
    <lineage>
        <taxon>Bacteria</taxon>
        <taxon>Pseudomonadati</taxon>
        <taxon>Pseudomonadota</taxon>
        <taxon>Gammaproteobacteria</taxon>
        <taxon>Moraxellales</taxon>
        <taxon>Moraxellaceae</taxon>
        <taxon>Acinetobacter</taxon>
    </lineage>
</organism>
<dbReference type="EMBL" id="JAVIDL010000045">
    <property type="protein sequence ID" value="MDQ8937053.1"/>
    <property type="molecule type" value="Genomic_DNA"/>
</dbReference>
<evidence type="ECO:0000313" key="1">
    <source>
        <dbReference type="EMBL" id="MDQ8937053.1"/>
    </source>
</evidence>
<sequence length="444" mass="49547">MPNLISAQEAFNAVVAGKHVLCRAVGELMDFDDLDRFPATIFAKPGYEFCIKIETIEVAGIAFTKPLTLDEYQDGQKVYVICTYSPSIYVFSFKTDALIKSIDSGFVQRDEENARLQLKALSKVLGRELTIDCSLIPLGAEEKIKSSRKPRTKKEAATVVDAPNDVVIEAFKATTPDNVKIETSGEIIVKQDNIVSFDSVKADMKIEKSLRDRIATAEKIEDLEALLPELKKLHGESGHTVMTAYEQKSQKLKASESLDIDKLKDLTLAAEEALTENQVKSKALKASFQTELSRSQNVLTVENVISSINKNEDLTQEDKADLLKLGDLRKKDIVNAEYDEKLENLMYRASIAETPAEANAQIRYTKGWTEAQLAPLHRAISKRLTELNKDSVSDPAPSLMRDIQNAQDLTTLDALEIDVSSRAPDMQKVLMAEIVKRRFELENM</sequence>
<reference evidence="1" key="1">
    <citation type="submission" date="2023-08" db="EMBL/GenBank/DDBJ databases">
        <title>Emergence of clinically-relevant ST2 carbapenem-resistant Acinetobacter baumannii strains in hospital sewages in Zhejiang, East of China.</title>
        <authorList>
            <person name="Kaichao C."/>
            <person name="Zhang R."/>
        </authorList>
    </citation>
    <scope>NUCLEOTIDE SEQUENCE</scope>
    <source>
        <strain evidence="1">M-RB-37</strain>
    </source>
</reference>
<gene>
    <name evidence="1" type="ORF">RFH47_15125</name>
</gene>
<accession>A0AAW8JDY4</accession>
<dbReference type="RefSeq" id="WP_308982074.1">
    <property type="nucleotide sequence ID" value="NZ_JAVIDL010000045.1"/>
</dbReference>
<evidence type="ECO:0000313" key="2">
    <source>
        <dbReference type="Proteomes" id="UP001243844"/>
    </source>
</evidence>
<comment type="caution">
    <text evidence="1">The sequence shown here is derived from an EMBL/GenBank/DDBJ whole genome shotgun (WGS) entry which is preliminary data.</text>
</comment>
<proteinExistence type="predicted"/>
<dbReference type="Proteomes" id="UP001243844">
    <property type="component" value="Unassembled WGS sequence"/>
</dbReference>
<dbReference type="AlphaFoldDB" id="A0AAW8JDY4"/>
<protein>
    <submittedName>
        <fullName evidence="1">Uncharacterized protein</fullName>
    </submittedName>
</protein>